<protein>
    <submittedName>
        <fullName evidence="2">Uncharacterized protein</fullName>
    </submittedName>
</protein>
<dbReference type="Bgee" id="ENSGACG00000001230">
    <property type="expression patterns" value="Expressed in camera-type eye and 7 other cell types or tissues"/>
</dbReference>
<organism evidence="2">
    <name type="scientific">Gasterosteus aculeatus</name>
    <name type="common">Three-spined stickleback</name>
    <dbReference type="NCBI Taxonomy" id="69293"/>
    <lineage>
        <taxon>Eukaryota</taxon>
        <taxon>Metazoa</taxon>
        <taxon>Chordata</taxon>
        <taxon>Craniata</taxon>
        <taxon>Vertebrata</taxon>
        <taxon>Euteleostomi</taxon>
        <taxon>Actinopterygii</taxon>
        <taxon>Neopterygii</taxon>
        <taxon>Teleostei</taxon>
        <taxon>Neoteleostei</taxon>
        <taxon>Acanthomorphata</taxon>
        <taxon>Eupercaria</taxon>
        <taxon>Perciformes</taxon>
        <taxon>Cottioidei</taxon>
        <taxon>Gasterosteales</taxon>
        <taxon>Gasterosteidae</taxon>
        <taxon>Gasterosteus</taxon>
    </lineage>
</organism>
<feature type="region of interest" description="Disordered" evidence="1">
    <location>
        <begin position="1"/>
        <end position="37"/>
    </location>
</feature>
<dbReference type="Ensembl" id="ENSGACT00000001595.1">
    <property type="protein sequence ID" value="ENSGACP00000001594.1"/>
    <property type="gene ID" value="ENSGACG00000001230.1"/>
</dbReference>
<proteinExistence type="predicted"/>
<dbReference type="AlphaFoldDB" id="G3N8F9"/>
<reference evidence="2" key="2">
    <citation type="submission" date="2024-04" db="UniProtKB">
        <authorList>
            <consortium name="Ensembl"/>
        </authorList>
    </citation>
    <scope>IDENTIFICATION</scope>
</reference>
<name>G3N8F9_GASAC</name>
<sequence length="140" mass="15614">MHPAPWGHVRVPLGGSRSSSEEPRGQRGRRGNDHVPVQLCRNLPDGGTICQPRGWLENRTINMSPFWRLALKSPVLSLRQAQLLGTADERNTRGIRPMSHRVPQTCPAGLFMKNVDRKLTITTTAMCINEVINGWNRGGN</sequence>
<feature type="compositionally biased region" description="Basic and acidic residues" evidence="1">
    <location>
        <begin position="19"/>
        <end position="33"/>
    </location>
</feature>
<dbReference type="InParanoid" id="G3N8F9"/>
<reference evidence="2" key="1">
    <citation type="submission" date="2006-01" db="EMBL/GenBank/DDBJ databases">
        <authorList>
            <person name="Lindblad-Toh K."/>
            <person name="Mauceli E."/>
            <person name="Grabherr M."/>
            <person name="Chang J.L."/>
            <person name="Lander E.S."/>
        </authorList>
    </citation>
    <scope>NUCLEOTIDE SEQUENCE [LARGE SCALE GENOMIC DNA]</scope>
</reference>
<accession>G3N8F9</accession>
<evidence type="ECO:0000256" key="1">
    <source>
        <dbReference type="SAM" id="MobiDB-lite"/>
    </source>
</evidence>
<evidence type="ECO:0000313" key="2">
    <source>
        <dbReference type="Ensembl" id="ENSGACP00000001594.1"/>
    </source>
</evidence>